<gene>
    <name evidence="2" type="ORF">N0F65_008457</name>
</gene>
<comment type="caution">
    <text evidence="2">The sequence shown here is derived from an EMBL/GenBank/DDBJ whole genome shotgun (WGS) entry which is preliminary data.</text>
</comment>
<keyword evidence="3" id="KW-1185">Reference proteome</keyword>
<dbReference type="Proteomes" id="UP001146120">
    <property type="component" value="Unassembled WGS sequence"/>
</dbReference>
<evidence type="ECO:0000256" key="1">
    <source>
        <dbReference type="SAM" id="MobiDB-lite"/>
    </source>
</evidence>
<organism evidence="2 3">
    <name type="scientific">Lagenidium giganteum</name>
    <dbReference type="NCBI Taxonomy" id="4803"/>
    <lineage>
        <taxon>Eukaryota</taxon>
        <taxon>Sar</taxon>
        <taxon>Stramenopiles</taxon>
        <taxon>Oomycota</taxon>
        <taxon>Peronosporomycetes</taxon>
        <taxon>Pythiales</taxon>
        <taxon>Pythiaceae</taxon>
    </lineage>
</organism>
<feature type="region of interest" description="Disordered" evidence="1">
    <location>
        <begin position="147"/>
        <end position="171"/>
    </location>
</feature>
<name>A0AAV2YRB5_9STRA</name>
<sequence>MGTVLSMCGLGEGHEVAEHFQEFEREKEKFIHSSERSRSVSVSADTSVASILSHSDRLIPDAYAPVDIQVLSRGRRRSNNNSGGNTPSRSGFLSSSSTFLRNSITDAIPILSSSTADRSVSKRNMNVDSDSLIMAGSVDDVHGDIDIRMPKRNSRQLSGSLTTRESLKALP</sequence>
<dbReference type="EMBL" id="DAKRPA010000171">
    <property type="protein sequence ID" value="DAZ96333.1"/>
    <property type="molecule type" value="Genomic_DNA"/>
</dbReference>
<feature type="compositionally biased region" description="Polar residues" evidence="1">
    <location>
        <begin position="155"/>
        <end position="164"/>
    </location>
</feature>
<protein>
    <submittedName>
        <fullName evidence="2">Uncharacterized protein</fullName>
    </submittedName>
</protein>
<accession>A0AAV2YRB5</accession>
<evidence type="ECO:0000313" key="2">
    <source>
        <dbReference type="EMBL" id="DAZ96333.1"/>
    </source>
</evidence>
<reference evidence="2" key="1">
    <citation type="submission" date="2022-11" db="EMBL/GenBank/DDBJ databases">
        <authorList>
            <person name="Morgan W.R."/>
            <person name="Tartar A."/>
        </authorList>
    </citation>
    <scope>NUCLEOTIDE SEQUENCE</scope>
    <source>
        <strain evidence="2">ARSEF 373</strain>
    </source>
</reference>
<proteinExistence type="predicted"/>
<reference evidence="2" key="2">
    <citation type="journal article" date="2023" name="Microbiol Resour">
        <title>Decontamination and Annotation of the Draft Genome Sequence of the Oomycete Lagenidium giganteum ARSEF 373.</title>
        <authorList>
            <person name="Morgan W.R."/>
            <person name="Tartar A."/>
        </authorList>
    </citation>
    <scope>NUCLEOTIDE SEQUENCE</scope>
    <source>
        <strain evidence="2">ARSEF 373</strain>
    </source>
</reference>
<evidence type="ECO:0000313" key="3">
    <source>
        <dbReference type="Proteomes" id="UP001146120"/>
    </source>
</evidence>
<feature type="region of interest" description="Disordered" evidence="1">
    <location>
        <begin position="73"/>
        <end position="95"/>
    </location>
</feature>
<dbReference type="AlphaFoldDB" id="A0AAV2YRB5"/>
<feature type="compositionally biased region" description="Low complexity" evidence="1">
    <location>
        <begin position="79"/>
        <end position="95"/>
    </location>
</feature>